<keyword evidence="2" id="KW-1185">Reference proteome</keyword>
<protein>
    <submittedName>
        <fullName evidence="1">Uncharacterized protein</fullName>
    </submittedName>
</protein>
<dbReference type="KEGG" id="marh:Mia14_0452"/>
<proteinExistence type="predicted"/>
<dbReference type="Proteomes" id="UP000197679">
    <property type="component" value="Chromosome"/>
</dbReference>
<gene>
    <name evidence="1" type="ORF">Mia14_0452</name>
</gene>
<dbReference type="RefSeq" id="WP_088819970.1">
    <property type="nucleotide sequence ID" value="NZ_CP019964.1"/>
</dbReference>
<organism evidence="1 2">
    <name type="scientific">Candidatus Mancarchaeum acidiphilum</name>
    <dbReference type="NCBI Taxonomy" id="1920749"/>
    <lineage>
        <taxon>Archaea</taxon>
        <taxon>Candidatus Micrarchaeota</taxon>
        <taxon>Candidatus Mancarchaeum</taxon>
    </lineage>
</organism>
<name>A0A218NMR3_9ARCH</name>
<dbReference type="EMBL" id="CP019964">
    <property type="protein sequence ID" value="ASI13769.1"/>
    <property type="molecule type" value="Genomic_DNA"/>
</dbReference>
<accession>A0A218NMR3</accession>
<evidence type="ECO:0000313" key="2">
    <source>
        <dbReference type="Proteomes" id="UP000197679"/>
    </source>
</evidence>
<dbReference type="GeneID" id="33314008"/>
<evidence type="ECO:0000313" key="1">
    <source>
        <dbReference type="EMBL" id="ASI13769.1"/>
    </source>
</evidence>
<dbReference type="AlphaFoldDB" id="A0A218NMR3"/>
<sequence>MNGLKERTQEIIFNKDGIIVTETVDDLVNKTNGIRLTRYDSLTELYTKFQGPIVLKSIKIEMSADVLMSLTLVVYNEDDCYDENPKMVLYFERADKN</sequence>
<reference evidence="1 2" key="1">
    <citation type="journal article" date="2017" name="Nat. Commun.">
        <title>'ARMAN' archaea depend on association with euryarchaeal host in culture and in situ.</title>
        <authorList>
            <person name="Golyshina O."/>
            <person name="Toshchakov S."/>
            <person name="Makarova K."/>
            <person name="Gavrilov S."/>
            <person name="Korzhenkov A."/>
            <person name="La Cono V."/>
            <person name="Arcadi E."/>
            <person name="Nechitaylo T."/>
            <person name="Ferrer M."/>
            <person name="Kublanov I."/>
            <person name="Wolf Y."/>
            <person name="Yakimov M."/>
            <person name="Golyshin P."/>
            <person name="Slesarev A."/>
            <person name="Kozyavkin S."/>
        </authorList>
    </citation>
    <scope>NUCLEOTIDE SEQUENCE [LARGE SCALE GENOMIC DNA]</scope>
    <source>
        <strain evidence="1 2">Mia14</strain>
    </source>
</reference>